<dbReference type="InterPro" id="IPR013785">
    <property type="entry name" value="Aldolase_TIM"/>
</dbReference>
<dbReference type="GeneID" id="29999755"/>
<comment type="similarity">
    <text evidence="2">Belongs to the ycf23 family.</text>
</comment>
<protein>
    <recommendedName>
        <fullName evidence="3">Uncharacterized protein ycf23</fullName>
    </recommendedName>
</protein>
<evidence type="ECO:0000313" key="5">
    <source>
        <dbReference type="EMBL" id="SCW23140.1"/>
    </source>
</evidence>
<organism evidence="5">
    <name type="scientific">Neoizziella asiatica</name>
    <dbReference type="NCBI Taxonomy" id="1077397"/>
    <lineage>
        <taxon>Eukaryota</taxon>
        <taxon>Rhodophyta</taxon>
        <taxon>Florideophyceae</taxon>
        <taxon>Nemaliophycidae</taxon>
        <taxon>Nemaliales</taxon>
        <taxon>Liagoraceae</taxon>
        <taxon>Neoizziella</taxon>
    </lineage>
</organism>
<dbReference type="GO" id="GO:0009536">
    <property type="term" value="C:plastid"/>
    <property type="evidence" value="ECO:0007669"/>
    <property type="project" value="UniProtKB-SubCell"/>
</dbReference>
<dbReference type="CDD" id="cd00945">
    <property type="entry name" value="Aldolase_Class_I"/>
    <property type="match status" value="1"/>
</dbReference>
<accession>A0A1G4NWV0</accession>
<dbReference type="PANTHER" id="PTHR36895">
    <property type="match status" value="1"/>
</dbReference>
<evidence type="ECO:0000256" key="2">
    <source>
        <dbReference type="ARBA" id="ARBA00009664"/>
    </source>
</evidence>
<keyword evidence="4 5" id="KW-0934">Plastid</keyword>
<name>A0A1G4NWV0_9FLOR</name>
<dbReference type="SUPFAM" id="SSF51395">
    <property type="entry name" value="FMN-linked oxidoreductases"/>
    <property type="match status" value="1"/>
</dbReference>
<evidence type="ECO:0000256" key="1">
    <source>
        <dbReference type="ARBA" id="ARBA00004474"/>
    </source>
</evidence>
<sequence>MTLHYSIQEACAKKQVIKTIIGIDNFSFVNSIDKIKAAEIAGSTYIDIAANVDMLLEAKLFVSLPICVSSICVQELLACSKAGADMLEIGNFDSFYNKKITLTSQDILAMVQELKYRDPEVSICVTIPHVLSIEQQIGLAKQLDKLGIDMIQTEGWSSKQADLVDISDVIRVASATVGNVLALADAVDIPVVASSGISSLTAPMAISCGAAGVGVGSFFNYFGSGLELSKEINEMKNTMKLNAYSRYNMQKYLLEKDRLNALSKVT</sequence>
<dbReference type="InterPro" id="IPR007570">
    <property type="entry name" value="Uncharacterised_Ycf23"/>
</dbReference>
<geneLocation type="chloroplast" evidence="5"/>
<dbReference type="EMBL" id="LT622872">
    <property type="protein sequence ID" value="SCW23140.1"/>
    <property type="molecule type" value="Genomic_DNA"/>
</dbReference>
<reference evidence="5" key="1">
    <citation type="submission" date="2016-10" db="EMBL/GenBank/DDBJ databases">
        <title>Chloroplast genomes as a tool to resolve red algal phylogenies: a case study in the Nemaliales.</title>
        <authorList>
            <person name="Costa J.F."/>
            <person name="Lin S.M."/>
            <person name="Macaya E.C."/>
            <person name="Fernandez-Garcia C."/>
            <person name="Verbruggen H."/>
        </authorList>
    </citation>
    <scope>NUCLEOTIDE SEQUENCE</scope>
    <source>
        <strain evidence="5">J.0154</strain>
    </source>
</reference>
<evidence type="ECO:0000256" key="3">
    <source>
        <dbReference type="ARBA" id="ARBA00021523"/>
    </source>
</evidence>
<reference evidence="5" key="2">
    <citation type="submission" date="2016-10" db="EMBL/GenBank/DDBJ databases">
        <authorList>
            <person name="de Groot N.N."/>
        </authorList>
    </citation>
    <scope>NUCLEOTIDE SEQUENCE</scope>
    <source>
        <strain evidence="5">J.0154</strain>
    </source>
</reference>
<dbReference type="AlphaFoldDB" id="A0A1G4NWV0"/>
<dbReference type="Gene3D" id="3.20.20.70">
    <property type="entry name" value="Aldolase class I"/>
    <property type="match status" value="1"/>
</dbReference>
<dbReference type="RefSeq" id="YP_009314685.1">
    <property type="nucleotide sequence ID" value="NC_031663.1"/>
</dbReference>
<dbReference type="Pfam" id="PF04481">
    <property type="entry name" value="DUF561"/>
    <property type="match status" value="1"/>
</dbReference>
<evidence type="ECO:0000256" key="4">
    <source>
        <dbReference type="ARBA" id="ARBA00022640"/>
    </source>
</evidence>
<gene>
    <name evidence="5" type="primary">ycf23</name>
    <name evidence="5" type="ORF">J0154_68</name>
</gene>
<dbReference type="PANTHER" id="PTHR36895:SF1">
    <property type="entry name" value="YCF23 PROTEIN"/>
    <property type="match status" value="1"/>
</dbReference>
<comment type="subcellular location">
    <subcellularLocation>
        <location evidence="1">Plastid</location>
    </subcellularLocation>
</comment>
<keyword evidence="5" id="KW-0150">Chloroplast</keyword>
<proteinExistence type="inferred from homology"/>